<dbReference type="SUPFAM" id="SSF53474">
    <property type="entry name" value="alpha/beta-Hydrolases"/>
    <property type="match status" value="1"/>
</dbReference>
<feature type="transmembrane region" description="Helical" evidence="9">
    <location>
        <begin position="1537"/>
        <end position="1555"/>
    </location>
</feature>
<keyword evidence="8" id="KW-0175">Coiled coil</keyword>
<evidence type="ECO:0000256" key="3">
    <source>
        <dbReference type="ARBA" id="ARBA00022448"/>
    </source>
</evidence>
<evidence type="ECO:0000313" key="10">
    <source>
        <dbReference type="EMBL" id="CAE7349240.1"/>
    </source>
</evidence>
<evidence type="ECO:0000313" key="11">
    <source>
        <dbReference type="Proteomes" id="UP000604046"/>
    </source>
</evidence>
<evidence type="ECO:0000256" key="8">
    <source>
        <dbReference type="SAM" id="Coils"/>
    </source>
</evidence>
<feature type="coiled-coil region" evidence="8">
    <location>
        <begin position="105"/>
        <end position="133"/>
    </location>
</feature>
<keyword evidence="11" id="KW-1185">Reference proteome</keyword>
<dbReference type="Proteomes" id="UP000604046">
    <property type="component" value="Unassembled WGS sequence"/>
</dbReference>
<organism evidence="10 11">
    <name type="scientific">Symbiodinium natans</name>
    <dbReference type="NCBI Taxonomy" id="878477"/>
    <lineage>
        <taxon>Eukaryota</taxon>
        <taxon>Sar</taxon>
        <taxon>Alveolata</taxon>
        <taxon>Dinophyceae</taxon>
        <taxon>Suessiales</taxon>
        <taxon>Symbiodiniaceae</taxon>
        <taxon>Symbiodinium</taxon>
    </lineage>
</organism>
<dbReference type="InterPro" id="IPR029058">
    <property type="entry name" value="AB_hydrolase_fold"/>
</dbReference>
<dbReference type="PANTHER" id="PTHR11629:SF63">
    <property type="entry name" value="V-TYPE PROTON ATPASE SUBUNIT A"/>
    <property type="match status" value="1"/>
</dbReference>
<keyword evidence="4 9" id="KW-0812">Transmembrane</keyword>
<dbReference type="GO" id="GO:0033179">
    <property type="term" value="C:proton-transporting V-type ATPase, V0 domain"/>
    <property type="evidence" value="ECO:0007669"/>
    <property type="project" value="InterPro"/>
</dbReference>
<dbReference type="GO" id="GO:0051117">
    <property type="term" value="F:ATPase binding"/>
    <property type="evidence" value="ECO:0007669"/>
    <property type="project" value="TreeGrafter"/>
</dbReference>
<dbReference type="PANTHER" id="PTHR11629">
    <property type="entry name" value="VACUOLAR PROTON ATPASES"/>
    <property type="match status" value="1"/>
</dbReference>
<keyword evidence="6" id="KW-0406">Ion transport</keyword>
<feature type="transmembrane region" description="Helical" evidence="9">
    <location>
        <begin position="411"/>
        <end position="435"/>
    </location>
</feature>
<evidence type="ECO:0000256" key="9">
    <source>
        <dbReference type="SAM" id="Phobius"/>
    </source>
</evidence>
<comment type="caution">
    <text evidence="10">The sequence shown here is derived from an EMBL/GenBank/DDBJ whole genome shotgun (WGS) entry which is preliminary data.</text>
</comment>
<proteinExistence type="inferred from homology"/>
<evidence type="ECO:0000256" key="1">
    <source>
        <dbReference type="ARBA" id="ARBA00004141"/>
    </source>
</evidence>
<dbReference type="InterPro" id="IPR002490">
    <property type="entry name" value="V-ATPase_116kDa_su"/>
</dbReference>
<comment type="similarity">
    <text evidence="2">Belongs to the V-ATPase 116 kDa subunit family.</text>
</comment>
<evidence type="ECO:0000256" key="6">
    <source>
        <dbReference type="ARBA" id="ARBA00023065"/>
    </source>
</evidence>
<dbReference type="GO" id="GO:0046961">
    <property type="term" value="F:proton-transporting ATPase activity, rotational mechanism"/>
    <property type="evidence" value="ECO:0007669"/>
    <property type="project" value="InterPro"/>
</dbReference>
<accession>A0A812P3X6</accession>
<evidence type="ECO:0000256" key="2">
    <source>
        <dbReference type="ARBA" id="ARBA00009904"/>
    </source>
</evidence>
<sequence>MGSRSGLLRSEQMKYGMLVLPVNEARRIVGQLGKDSNLQFEDDNARDMRRPYRKHIQRIDEMERIIRFLIQEISSIEGCQLIKNKVDEFLQTDDTYSLEAVEGELQSLYQNFLKFKENNANLTNERNQAVEEAEVVAVAREMLTGSRPSYLAEEETFESSAKKPLLAAWLGYLAGVVPKTDEARFARALWRAARGNTFTQFTPISQSVKDPKTGQEVQKSVFVVYFQGAGGPMQQKVMKVCAAFGVNMYNWPASAEQAKTRHTHLLGVVKEKDTALEGYQFFMKTEAKDLLAPPSQNEKANSKLEEWRLFCIKEKSIFNILNLCSGEIALRVNVWYPAAEEASIKALLQKLNAGSSQGAFLTPDKNVKSAPPTYIRVNDYTEVWQDVIDTYGIPKYQEANPALLTVVTFPFIFGMMYGDVGHGILLFLAGIWLCMNAETFRFTQPSLFTARYMVVSLGFFAIFAGFMYNDFFSVGLQLIAEGDTEALAGLSGVTTAKKELNKFSGSLKGMPRNKGFPQIDQIYALGTQIKVRAFVFYGPGDLAEEFRFALLGLPKWMEVGIYEWPGHGTREGEPYAENFEALAKDALDYLTPMLDQVKEGGEFEGAPFAFIGKSVGCQLLTWLAKTILVKHGIGPSAVVVVDRAPPHIPLLNEHGQSELKSNPDKVVKAFNYEIFEEVDKKMWAKDLSYANETLDAFYHKFDCPVMVLKGQFDQASDTFGKKKNRFKAVTVKIKGSDETIDLPAESETTVKEMLAAVDKMFSYTRGANLKCLSTDGRVIAPDSTVPAVIVVDGLKDFQHPRHSWEHPVGIIGGGFYGVKLAMEYMLHRSENIVLFDRHARAGGDAWHCSATKYSRCQTDFGAFNPWWGQQYCYTGDKGYGSNPKSGGRAKFSASFDGPGAPKGGSGAGTGVDYHPVRAQLLDAMRYCIEEYGFTKHCNFETEVSTLKIVGDPDAEDRYYELGLTKLDKASIELAGGGYGSYGTTGGMRAATSNVKVSLVYHFPGAYDISRIIDYPGEDEFIAGGGQIGYGMGNGHGGLFVWDDGRMKDARAAILGNGAFAVENVRSCLENAAAKVYIITRRKSLLCPRLPCWFCHQGPDPTPSWQLLNQFKPMYECAGIEDPFKFYAVLGSGEADCQIKQSSRFGIGDVTFLAHAYGLLEYRVDTLAKCTAKTLHLSGGEKLENMDHLCKALGLISDPRVDKLHAMTHKVGNMINGDFRRVMTADATGMDAKRFTTFSAGPNACGFVKQWYYMHNHPWEFREAVAQGMMKLLPVHKKSDTQPDQPVYMTNVQYEMWAGGVFASYFPNAGRAFGDEASYKYSLLHTMHPVHKFYEYCKADWDRYQKMFQENCKGCADKNVPSDAALQRELIPNLVKEFKLVKVKDGEDPYTQVQANKVYELKKPLTSSNADSCMNFDEQQTSLWADLVADASRATWRMCLAAQPARCRLCVRKNKSKLWQLMDAGDGNFVPTFDVKNEGGPGPYPFGLDWAWHGASNELLYVNSLKMKLSVLFGVLQMTVGLVLRWSNAFYEKNMTDFLCECIPMMIFMLCFFGWMDCMVLYKWVHPIDNPPSIINSLICMAMGQEDKFPLWPGSVELAQTLMGHLRYTMLAVTALAARGVAKRDVPIMLLPKPFILLYQHNAKQEKSESLATIDEETGPSSNHHGHGEEFEFGEIFIHQIIETIEFVLGTVSHTASYLRIWALSLAHQQLSLVFFQKTLTMGLVMSFPMNGIMIYLMFAAWFAITLAVLLGMDVLECFLHTLRLHWVEFQSKFYKAEGLKFAPYSIKKLVTPTGEGE</sequence>
<comment type="subcellular location">
    <subcellularLocation>
        <location evidence="1">Membrane</location>
        <topology evidence="1">Multi-pass membrane protein</topology>
    </subcellularLocation>
</comment>
<dbReference type="SUPFAM" id="SSF51905">
    <property type="entry name" value="FAD/NAD(P)-binding domain"/>
    <property type="match status" value="1"/>
</dbReference>
<dbReference type="Pfam" id="PF01496">
    <property type="entry name" value="V_ATPase_I"/>
    <property type="match status" value="2"/>
</dbReference>
<dbReference type="GO" id="GO:0007035">
    <property type="term" value="P:vacuolar acidification"/>
    <property type="evidence" value="ECO:0007669"/>
    <property type="project" value="TreeGrafter"/>
</dbReference>
<gene>
    <name evidence="10" type="primary">VHA-a2</name>
    <name evidence="10" type="ORF">SNAT2548_LOCUS18356</name>
</gene>
<keyword evidence="5 9" id="KW-1133">Transmembrane helix</keyword>
<feature type="transmembrane region" description="Helical" evidence="9">
    <location>
        <begin position="447"/>
        <end position="468"/>
    </location>
</feature>
<dbReference type="Gene3D" id="3.40.50.1820">
    <property type="entry name" value="alpha/beta hydrolase"/>
    <property type="match status" value="1"/>
</dbReference>
<evidence type="ECO:0000256" key="7">
    <source>
        <dbReference type="ARBA" id="ARBA00023136"/>
    </source>
</evidence>
<dbReference type="GO" id="GO:0016471">
    <property type="term" value="C:vacuolar proton-transporting V-type ATPase complex"/>
    <property type="evidence" value="ECO:0007669"/>
    <property type="project" value="TreeGrafter"/>
</dbReference>
<evidence type="ECO:0000256" key="4">
    <source>
        <dbReference type="ARBA" id="ARBA00022692"/>
    </source>
</evidence>
<dbReference type="EMBL" id="CAJNDS010002143">
    <property type="protein sequence ID" value="CAE7349240.1"/>
    <property type="molecule type" value="Genomic_DNA"/>
</dbReference>
<dbReference type="InterPro" id="IPR036188">
    <property type="entry name" value="FAD/NAD-bd_sf"/>
</dbReference>
<keyword evidence="7 9" id="KW-0472">Membrane</keyword>
<keyword evidence="3" id="KW-0813">Transport</keyword>
<feature type="transmembrane region" description="Helical" evidence="9">
    <location>
        <begin position="1732"/>
        <end position="1755"/>
    </location>
</feature>
<dbReference type="OrthoDB" id="10264220at2759"/>
<evidence type="ECO:0000256" key="5">
    <source>
        <dbReference type="ARBA" id="ARBA00022989"/>
    </source>
</evidence>
<reference evidence="10" key="1">
    <citation type="submission" date="2021-02" db="EMBL/GenBank/DDBJ databases">
        <authorList>
            <person name="Dougan E. K."/>
            <person name="Rhodes N."/>
            <person name="Thang M."/>
            <person name="Chan C."/>
        </authorList>
    </citation>
    <scope>NUCLEOTIDE SEQUENCE</scope>
</reference>
<protein>
    <submittedName>
        <fullName evidence="10">VHA-a2 protein</fullName>
    </submittedName>
</protein>
<name>A0A812P3X6_9DINO</name>
<feature type="transmembrane region" description="Helical" evidence="9">
    <location>
        <begin position="1508"/>
        <end position="1525"/>
    </location>
</feature>